<accession>A0A9W9TFF1</accession>
<keyword evidence="2 4" id="KW-0442">Lipid degradation</keyword>
<keyword evidence="7" id="KW-1185">Reference proteome</keyword>
<feature type="active site" description="Proton acceptor" evidence="4">
    <location>
        <position position="167"/>
    </location>
</feature>
<evidence type="ECO:0000256" key="4">
    <source>
        <dbReference type="PROSITE-ProRule" id="PRU01161"/>
    </source>
</evidence>
<evidence type="ECO:0000313" key="6">
    <source>
        <dbReference type="EMBL" id="KAJ5220847.1"/>
    </source>
</evidence>
<evidence type="ECO:0000313" key="7">
    <source>
        <dbReference type="Proteomes" id="UP001147733"/>
    </source>
</evidence>
<dbReference type="PANTHER" id="PTHR24185:SF1">
    <property type="entry name" value="CALCIUM-INDEPENDENT PHOSPHOLIPASE A2-GAMMA"/>
    <property type="match status" value="1"/>
</dbReference>
<dbReference type="InterPro" id="IPR002641">
    <property type="entry name" value="PNPLA_dom"/>
</dbReference>
<feature type="active site" description="Nucleophile" evidence="4">
    <location>
        <position position="9"/>
    </location>
</feature>
<feature type="short sequence motif" description="GXSXG" evidence="4">
    <location>
        <begin position="7"/>
        <end position="11"/>
    </location>
</feature>
<comment type="caution">
    <text evidence="6">The sequence shown here is derived from an EMBL/GenBank/DDBJ whole genome shotgun (WGS) entry which is preliminary data.</text>
</comment>
<evidence type="ECO:0000256" key="2">
    <source>
        <dbReference type="ARBA" id="ARBA00022963"/>
    </source>
</evidence>
<dbReference type="SUPFAM" id="SSF52151">
    <property type="entry name" value="FabD/lysophospholipase-like"/>
    <property type="match status" value="1"/>
</dbReference>
<organism evidence="6 7">
    <name type="scientific">Penicillium citrinum</name>
    <dbReference type="NCBI Taxonomy" id="5077"/>
    <lineage>
        <taxon>Eukaryota</taxon>
        <taxon>Fungi</taxon>
        <taxon>Dikarya</taxon>
        <taxon>Ascomycota</taxon>
        <taxon>Pezizomycotina</taxon>
        <taxon>Eurotiomycetes</taxon>
        <taxon>Eurotiomycetidae</taxon>
        <taxon>Eurotiales</taxon>
        <taxon>Aspergillaceae</taxon>
        <taxon>Penicillium</taxon>
    </lineage>
</organism>
<dbReference type="GO" id="GO:0019369">
    <property type="term" value="P:arachidonate metabolic process"/>
    <property type="evidence" value="ECO:0007669"/>
    <property type="project" value="TreeGrafter"/>
</dbReference>
<evidence type="ECO:0000259" key="5">
    <source>
        <dbReference type="PROSITE" id="PS51635"/>
    </source>
</evidence>
<dbReference type="InterPro" id="IPR016035">
    <property type="entry name" value="Acyl_Trfase/lysoPLipase"/>
</dbReference>
<feature type="domain" description="PNPLA" evidence="5">
    <location>
        <begin position="1"/>
        <end position="181"/>
    </location>
</feature>
<name>A0A9W9TFF1_PENCI</name>
<dbReference type="PROSITE" id="PS51635">
    <property type="entry name" value="PNPLA"/>
    <property type="match status" value="1"/>
</dbReference>
<comment type="caution">
    <text evidence="4">Lacks conserved residue(s) required for the propagation of feature annotation.</text>
</comment>
<dbReference type="Gene3D" id="3.40.1090.10">
    <property type="entry name" value="Cytosolic phospholipase A2 catalytic domain"/>
    <property type="match status" value="1"/>
</dbReference>
<evidence type="ECO:0000256" key="3">
    <source>
        <dbReference type="ARBA" id="ARBA00023098"/>
    </source>
</evidence>
<feature type="short sequence motif" description="DGA/G" evidence="4">
    <location>
        <begin position="167"/>
        <end position="169"/>
    </location>
</feature>
<protein>
    <submittedName>
        <fullName evidence="6">FabD/lysophospholipase-like protein</fullName>
    </submittedName>
</protein>
<reference evidence="6" key="1">
    <citation type="submission" date="2022-11" db="EMBL/GenBank/DDBJ databases">
        <authorList>
            <person name="Petersen C."/>
        </authorList>
    </citation>
    <scope>NUCLEOTIDE SEQUENCE</scope>
    <source>
        <strain evidence="6">IBT 23319</strain>
    </source>
</reference>
<dbReference type="GO" id="GO:0046486">
    <property type="term" value="P:glycerolipid metabolic process"/>
    <property type="evidence" value="ECO:0007669"/>
    <property type="project" value="UniProtKB-ARBA"/>
</dbReference>
<dbReference type="EMBL" id="JAPQKT010000009">
    <property type="protein sequence ID" value="KAJ5220847.1"/>
    <property type="molecule type" value="Genomic_DNA"/>
</dbReference>
<gene>
    <name evidence="6" type="ORF">N7469_009734</name>
</gene>
<dbReference type="GO" id="GO:0016020">
    <property type="term" value="C:membrane"/>
    <property type="evidence" value="ECO:0007669"/>
    <property type="project" value="TreeGrafter"/>
</dbReference>
<dbReference type="AlphaFoldDB" id="A0A9W9TFF1"/>
<keyword evidence="3 4" id="KW-0443">Lipid metabolism</keyword>
<dbReference type="Proteomes" id="UP001147733">
    <property type="component" value="Unassembled WGS sequence"/>
</dbReference>
<dbReference type="GO" id="GO:0047499">
    <property type="term" value="F:calcium-independent phospholipase A2 activity"/>
    <property type="evidence" value="ECO:0007669"/>
    <property type="project" value="TreeGrafter"/>
</dbReference>
<dbReference type="Pfam" id="PF01734">
    <property type="entry name" value="Patatin"/>
    <property type="match status" value="1"/>
</dbReference>
<dbReference type="PANTHER" id="PTHR24185">
    <property type="entry name" value="CALCIUM-INDEPENDENT PHOSPHOLIPASE A2-GAMMA"/>
    <property type="match status" value="1"/>
</dbReference>
<dbReference type="GO" id="GO:0016042">
    <property type="term" value="P:lipid catabolic process"/>
    <property type="evidence" value="ECO:0007669"/>
    <property type="project" value="UniProtKB-UniRule"/>
</dbReference>
<sequence>MIDLAVGCSSGGLIALSRFMLRMDNESCKSLFKTLAKKVFSPSLRKRFFHSWVSDSFYDVQPLEEALKNHYTPTQRMFDAPMSGVSACKVAVTTTTIKDGDAFIFANYNGTAPHRVESAYGRLRPNNDQEPFLWQIARATTAAPPKYELMNESLFPPIEIDGITYQDGGMKRHNNPINLALSEARHLWPTSPNPDVLISLGTGSTTPGSVPAISRYRNFLVDGWMSRIYRSFSSSFDGENAWREVSGLMNKTCRESSFRFDLSVPGGLPRLDDTECMARLSAMVHSPSFGVSNHKEAATALLTTCFFLKLDSVPSYYAGLFQCAGTIRCRAPAQHVIRCLDILDPSRKDLYKDNIKLGVYISTHDICSHCHKYNRPIRFIVRDLEESIVVSLCSGDKLHRLSAFPNSMQWFVEQQGLNQKFGGSNHRFEAKEECPVCEARAGGVRKRKYIEV</sequence>
<dbReference type="GeneID" id="81387806"/>
<reference evidence="6" key="2">
    <citation type="journal article" date="2023" name="IMA Fungus">
        <title>Comparative genomic study of the Penicillium genus elucidates a diverse pangenome and 15 lateral gene transfer events.</title>
        <authorList>
            <person name="Petersen C."/>
            <person name="Sorensen T."/>
            <person name="Nielsen M.R."/>
            <person name="Sondergaard T.E."/>
            <person name="Sorensen J.L."/>
            <person name="Fitzpatrick D.A."/>
            <person name="Frisvad J.C."/>
            <person name="Nielsen K.L."/>
        </authorList>
    </citation>
    <scope>NUCLEOTIDE SEQUENCE</scope>
    <source>
        <strain evidence="6">IBT 23319</strain>
    </source>
</reference>
<evidence type="ECO:0000256" key="1">
    <source>
        <dbReference type="ARBA" id="ARBA00022801"/>
    </source>
</evidence>
<dbReference type="RefSeq" id="XP_056495770.1">
    <property type="nucleotide sequence ID" value="XM_056648639.1"/>
</dbReference>
<keyword evidence="1 4" id="KW-0378">Hydrolase</keyword>
<dbReference type="OrthoDB" id="194358at2759"/>
<dbReference type="CDD" id="cd07199">
    <property type="entry name" value="Pat17_PNPLA8_PNPLA9_like"/>
    <property type="match status" value="1"/>
</dbReference>
<proteinExistence type="predicted"/>